<dbReference type="HOGENOM" id="CLU_2275187_0_0_5"/>
<keyword evidence="3" id="KW-1185">Reference proteome</keyword>
<name>A0A0B4XB24_9HYPH</name>
<feature type="region of interest" description="Disordered" evidence="1">
    <location>
        <begin position="43"/>
        <end position="63"/>
    </location>
</feature>
<organism evidence="2 3">
    <name type="scientific">Rhizobium gallicum bv. gallicum R602sp</name>
    <dbReference type="NCBI Taxonomy" id="1041138"/>
    <lineage>
        <taxon>Bacteria</taxon>
        <taxon>Pseudomonadati</taxon>
        <taxon>Pseudomonadota</taxon>
        <taxon>Alphaproteobacteria</taxon>
        <taxon>Hyphomicrobiales</taxon>
        <taxon>Rhizobiaceae</taxon>
        <taxon>Rhizobium/Agrobacterium group</taxon>
        <taxon>Rhizobium</taxon>
    </lineage>
</organism>
<dbReference type="AlphaFoldDB" id="A0A0B4XB24"/>
<evidence type="ECO:0000313" key="3">
    <source>
        <dbReference type="Proteomes" id="UP000031368"/>
    </source>
</evidence>
<evidence type="ECO:0000256" key="1">
    <source>
        <dbReference type="SAM" id="MobiDB-lite"/>
    </source>
</evidence>
<proteinExistence type="predicted"/>
<dbReference type="KEGG" id="rga:RGR602_PB00210"/>
<gene>
    <name evidence="2" type="ORF">RGR602_PB00210</name>
</gene>
<dbReference type="EMBL" id="CP006879">
    <property type="protein sequence ID" value="AJD43747.1"/>
    <property type="molecule type" value="Genomic_DNA"/>
</dbReference>
<geneLocation type="plasmid" evidence="2 3">
    <name>pRgalR602b</name>
</geneLocation>
<evidence type="ECO:0000313" key="2">
    <source>
        <dbReference type="EMBL" id="AJD43747.1"/>
    </source>
</evidence>
<protein>
    <submittedName>
        <fullName evidence="2">Uncharacterized protein</fullName>
    </submittedName>
</protein>
<reference evidence="2 3" key="1">
    <citation type="submission" date="2013-11" db="EMBL/GenBank/DDBJ databases">
        <title>Complete genome sequence of Rhizobium gallicum bv. gallicum R602.</title>
        <authorList>
            <person name="Bustos P."/>
            <person name="Santamaria R.I."/>
            <person name="Lozano L."/>
            <person name="Acosta J.L."/>
            <person name="Ormeno-Orrillo E."/>
            <person name="Rogel M.A."/>
            <person name="Romero D."/>
            <person name="Cevallos M.A."/>
            <person name="Martinez-Romero E."/>
            <person name="Gonzalez V."/>
        </authorList>
    </citation>
    <scope>NUCLEOTIDE SEQUENCE [LARGE SCALE GENOMIC DNA]</scope>
    <source>
        <strain evidence="2 3">R602</strain>
        <plasmid evidence="2 3">pRgalR602b</plasmid>
    </source>
</reference>
<accession>A0A0B4XB24</accession>
<dbReference type="Proteomes" id="UP000031368">
    <property type="component" value="Plasmid pRgalR602b"/>
</dbReference>
<sequence>MMKIAVRENNTIAIRGNFRRYSASHRGGLGSAESIDEIAIGLNRRRREPHNSRGSSLKTSHRSGIRATVAIHIGKASGYELLPSQESVRKVGVRSELPMPYP</sequence>
<keyword evidence="2" id="KW-0614">Plasmid</keyword>